<dbReference type="AlphaFoldDB" id="A0A9J5YXI9"/>
<proteinExistence type="predicted"/>
<gene>
    <name evidence="1" type="ORF">H5410_026020</name>
</gene>
<evidence type="ECO:0000313" key="2">
    <source>
        <dbReference type="Proteomes" id="UP000824120"/>
    </source>
</evidence>
<protein>
    <submittedName>
        <fullName evidence="1">Uncharacterized protein</fullName>
    </submittedName>
</protein>
<sequence length="62" mass="6731">MYLKFITNKGCGEVVSTPSSLIKRSRVRFPLGTESPLLGSAEVSGLIPLGYGVAFVRERFTP</sequence>
<comment type="caution">
    <text evidence="1">The sequence shown here is derived from an EMBL/GenBank/DDBJ whole genome shotgun (WGS) entry which is preliminary data.</text>
</comment>
<dbReference type="EMBL" id="JACXVP010000005">
    <property type="protein sequence ID" value="KAG5604528.1"/>
    <property type="molecule type" value="Genomic_DNA"/>
</dbReference>
<keyword evidence="2" id="KW-1185">Reference proteome</keyword>
<dbReference type="Proteomes" id="UP000824120">
    <property type="component" value="Chromosome 5"/>
</dbReference>
<organism evidence="1 2">
    <name type="scientific">Solanum commersonii</name>
    <name type="common">Commerson's wild potato</name>
    <name type="synonym">Commerson's nightshade</name>
    <dbReference type="NCBI Taxonomy" id="4109"/>
    <lineage>
        <taxon>Eukaryota</taxon>
        <taxon>Viridiplantae</taxon>
        <taxon>Streptophyta</taxon>
        <taxon>Embryophyta</taxon>
        <taxon>Tracheophyta</taxon>
        <taxon>Spermatophyta</taxon>
        <taxon>Magnoliopsida</taxon>
        <taxon>eudicotyledons</taxon>
        <taxon>Gunneridae</taxon>
        <taxon>Pentapetalae</taxon>
        <taxon>asterids</taxon>
        <taxon>lamiids</taxon>
        <taxon>Solanales</taxon>
        <taxon>Solanaceae</taxon>
        <taxon>Solanoideae</taxon>
        <taxon>Solaneae</taxon>
        <taxon>Solanum</taxon>
    </lineage>
</organism>
<evidence type="ECO:0000313" key="1">
    <source>
        <dbReference type="EMBL" id="KAG5604528.1"/>
    </source>
</evidence>
<name>A0A9J5YXI9_SOLCO</name>
<accession>A0A9J5YXI9</accession>
<reference evidence="1 2" key="1">
    <citation type="submission" date="2020-09" db="EMBL/GenBank/DDBJ databases">
        <title>De no assembly of potato wild relative species, Solanum commersonii.</title>
        <authorList>
            <person name="Cho K."/>
        </authorList>
    </citation>
    <scope>NUCLEOTIDE SEQUENCE [LARGE SCALE GENOMIC DNA]</scope>
    <source>
        <strain evidence="1">LZ3.2</strain>
        <tissue evidence="1">Leaf</tissue>
    </source>
</reference>